<feature type="binding site" evidence="11">
    <location>
        <position position="473"/>
    </location>
    <ligand>
        <name>Mg(2+)</name>
        <dbReference type="ChEBI" id="CHEBI:18420"/>
        <note>shared with alpha subunit</note>
    </ligand>
</feature>
<dbReference type="RefSeq" id="WP_193621744.1">
    <property type="nucleotide sequence ID" value="NZ_JACRYS020000001.1"/>
</dbReference>
<feature type="binding site" evidence="11">
    <location>
        <position position="483"/>
    </location>
    <ligand>
        <name>Mg(2+)</name>
        <dbReference type="ChEBI" id="CHEBI:18420"/>
        <note>shared with alpha subunit</note>
    </ligand>
</feature>
<keyword evidence="7 11" id="KW-0460">Magnesium</keyword>
<evidence type="ECO:0000256" key="9">
    <source>
        <dbReference type="ARBA" id="ARBA00023146"/>
    </source>
</evidence>
<evidence type="ECO:0000313" key="15">
    <source>
        <dbReference type="Proteomes" id="UP000769022"/>
    </source>
</evidence>
<dbReference type="SMART" id="SM00896">
    <property type="entry name" value="FDX-ACB"/>
    <property type="match status" value="1"/>
</dbReference>
<dbReference type="Gene3D" id="3.30.56.10">
    <property type="match status" value="2"/>
</dbReference>
<comment type="subcellular location">
    <subcellularLocation>
        <location evidence="11">Cytoplasm</location>
    </subcellularLocation>
</comment>
<keyword evidence="15" id="KW-1185">Reference proteome</keyword>
<evidence type="ECO:0000259" key="12">
    <source>
        <dbReference type="PROSITE" id="PS51447"/>
    </source>
</evidence>
<dbReference type="PANTHER" id="PTHR10947">
    <property type="entry name" value="PHENYLALANYL-TRNA SYNTHETASE BETA CHAIN AND LEUCINE-RICH REPEAT-CONTAINING PROTEIN 47"/>
    <property type="match status" value="1"/>
</dbReference>
<dbReference type="Proteomes" id="UP000769022">
    <property type="component" value="Chromosome"/>
</dbReference>
<keyword evidence="11" id="KW-0963">Cytoplasm</keyword>
<protein>
    <recommendedName>
        <fullName evidence="11">Phenylalanine--tRNA ligase beta subunit</fullName>
        <ecNumber evidence="11">6.1.1.20</ecNumber>
    </recommendedName>
    <alternativeName>
        <fullName evidence="11">Phenylalanyl-tRNA synthetase beta subunit</fullName>
        <shortName evidence="11">PheRS</shortName>
    </alternativeName>
</protein>
<evidence type="ECO:0000256" key="1">
    <source>
        <dbReference type="ARBA" id="ARBA00008653"/>
    </source>
</evidence>
<dbReference type="GO" id="GO:0003723">
    <property type="term" value="F:RNA binding"/>
    <property type="evidence" value="ECO:0007669"/>
    <property type="project" value="InterPro"/>
</dbReference>
<dbReference type="GO" id="GO:0000287">
    <property type="term" value="F:magnesium ion binding"/>
    <property type="evidence" value="ECO:0007669"/>
    <property type="project" value="UniProtKB-UniRule"/>
</dbReference>
<proteinExistence type="inferred from homology"/>
<feature type="domain" description="B5" evidence="13">
    <location>
        <begin position="416"/>
        <end position="495"/>
    </location>
</feature>
<dbReference type="Gene3D" id="2.40.50.140">
    <property type="entry name" value="Nucleic acid-binding proteins"/>
    <property type="match status" value="1"/>
</dbReference>
<evidence type="ECO:0000256" key="7">
    <source>
        <dbReference type="ARBA" id="ARBA00022842"/>
    </source>
</evidence>
<comment type="catalytic activity">
    <reaction evidence="10 11">
        <text>tRNA(Phe) + L-phenylalanine + ATP = L-phenylalanyl-tRNA(Phe) + AMP + diphosphate + H(+)</text>
        <dbReference type="Rhea" id="RHEA:19413"/>
        <dbReference type="Rhea" id="RHEA-COMP:9668"/>
        <dbReference type="Rhea" id="RHEA-COMP:9699"/>
        <dbReference type="ChEBI" id="CHEBI:15378"/>
        <dbReference type="ChEBI" id="CHEBI:30616"/>
        <dbReference type="ChEBI" id="CHEBI:33019"/>
        <dbReference type="ChEBI" id="CHEBI:58095"/>
        <dbReference type="ChEBI" id="CHEBI:78442"/>
        <dbReference type="ChEBI" id="CHEBI:78531"/>
        <dbReference type="ChEBI" id="CHEBI:456215"/>
        <dbReference type="EC" id="6.1.1.20"/>
    </reaction>
</comment>
<evidence type="ECO:0000313" key="14">
    <source>
        <dbReference type="EMBL" id="UQV27140.1"/>
    </source>
</evidence>
<keyword evidence="5 11" id="KW-0547">Nucleotide-binding</keyword>
<dbReference type="InterPro" id="IPR045864">
    <property type="entry name" value="aa-tRNA-synth_II/BPL/LPL"/>
</dbReference>
<dbReference type="SMART" id="SM00874">
    <property type="entry name" value="B5"/>
    <property type="match status" value="1"/>
</dbReference>
<dbReference type="Pfam" id="PF03484">
    <property type="entry name" value="B5"/>
    <property type="match status" value="1"/>
</dbReference>
<evidence type="ECO:0000259" key="13">
    <source>
        <dbReference type="PROSITE" id="PS51483"/>
    </source>
</evidence>
<dbReference type="InterPro" id="IPR045060">
    <property type="entry name" value="Phe-tRNA-ligase_IIc_bsu"/>
</dbReference>
<dbReference type="SUPFAM" id="SSF50249">
    <property type="entry name" value="Nucleic acid-binding proteins"/>
    <property type="match status" value="1"/>
</dbReference>
<keyword evidence="4 11" id="KW-0479">Metal-binding</keyword>
<dbReference type="InterPro" id="IPR005147">
    <property type="entry name" value="tRNA_synthase_B5-dom"/>
</dbReference>
<comment type="caution">
    <text evidence="11">Lacks conserved residue(s) required for the propagation of feature annotation.</text>
</comment>
<dbReference type="KEGG" id="pphy:H7686_0002210"/>
<reference evidence="14 15" key="1">
    <citation type="submission" date="2022-05" db="EMBL/GenBank/DDBJ databases">
        <title>'Parthenium hysterophorus' phyllody phytoplasma strain PR34.</title>
        <authorList>
            <person name="Kirdat K."/>
            <person name="Tiwarekar B."/>
            <person name="Yadav A."/>
        </authorList>
    </citation>
    <scope>NUCLEOTIDE SEQUENCE [LARGE SCALE GENOMIC DNA]</scope>
    <source>
        <strain evidence="14 15">PR34</strain>
    </source>
</reference>
<dbReference type="SUPFAM" id="SSF54991">
    <property type="entry name" value="Anticodon-binding domain of PheRS"/>
    <property type="match status" value="1"/>
</dbReference>
<dbReference type="NCBIfam" id="TIGR00472">
    <property type="entry name" value="pheT_bact"/>
    <property type="match status" value="1"/>
</dbReference>
<accession>A0AAX3B946</accession>
<dbReference type="SUPFAM" id="SSF55681">
    <property type="entry name" value="Class II aaRS and biotin synthetases"/>
    <property type="match status" value="1"/>
</dbReference>
<dbReference type="EC" id="6.1.1.20" evidence="11"/>
<evidence type="ECO:0000256" key="4">
    <source>
        <dbReference type="ARBA" id="ARBA00022723"/>
    </source>
</evidence>
<comment type="cofactor">
    <cofactor evidence="11">
        <name>Mg(2+)</name>
        <dbReference type="ChEBI" id="CHEBI:18420"/>
    </cofactor>
    <text evidence="11">Binds 2 magnesium ions per tetramer.</text>
</comment>
<dbReference type="Gene3D" id="3.30.70.380">
    <property type="entry name" value="Ferrodoxin-fold anticodon-binding domain"/>
    <property type="match status" value="1"/>
</dbReference>
<dbReference type="GO" id="GO:0009328">
    <property type="term" value="C:phenylalanine-tRNA ligase complex"/>
    <property type="evidence" value="ECO:0007669"/>
    <property type="project" value="TreeGrafter"/>
</dbReference>
<dbReference type="HAMAP" id="MF_00283">
    <property type="entry name" value="Phe_tRNA_synth_beta1"/>
    <property type="match status" value="1"/>
</dbReference>
<dbReference type="Gene3D" id="3.50.40.10">
    <property type="entry name" value="Phenylalanyl-trna Synthetase, Chain B, domain 3"/>
    <property type="match status" value="1"/>
</dbReference>
<feature type="binding site" evidence="11">
    <location>
        <position position="479"/>
    </location>
    <ligand>
        <name>Mg(2+)</name>
        <dbReference type="ChEBI" id="CHEBI:18420"/>
        <note>shared with alpha subunit</note>
    </ligand>
</feature>
<evidence type="ECO:0000256" key="11">
    <source>
        <dbReference type="HAMAP-Rule" id="MF_00283"/>
    </source>
</evidence>
<evidence type="ECO:0000256" key="8">
    <source>
        <dbReference type="ARBA" id="ARBA00022917"/>
    </source>
</evidence>
<dbReference type="InterPro" id="IPR041616">
    <property type="entry name" value="PheRS_beta_core"/>
</dbReference>
<dbReference type="CDD" id="cd00769">
    <property type="entry name" value="PheRS_beta_core"/>
    <property type="match status" value="1"/>
</dbReference>
<dbReference type="InterPro" id="IPR005121">
    <property type="entry name" value="Fdx_antiC-bd"/>
</dbReference>
<dbReference type="InterPro" id="IPR004532">
    <property type="entry name" value="Phe-tRNA-ligase_IIc_bsu_bact"/>
</dbReference>
<dbReference type="PROSITE" id="PS51447">
    <property type="entry name" value="FDX_ACB"/>
    <property type="match status" value="1"/>
</dbReference>
<feature type="domain" description="FDX-ACB" evidence="12">
    <location>
        <begin position="712"/>
        <end position="809"/>
    </location>
</feature>
<dbReference type="InterPro" id="IPR012340">
    <property type="entry name" value="NA-bd_OB-fold"/>
</dbReference>
<dbReference type="SUPFAM" id="SSF56037">
    <property type="entry name" value="PheT/TilS domain"/>
    <property type="match status" value="1"/>
</dbReference>
<evidence type="ECO:0000256" key="6">
    <source>
        <dbReference type="ARBA" id="ARBA00022840"/>
    </source>
</evidence>
<dbReference type="EMBL" id="CP097206">
    <property type="protein sequence ID" value="UQV27140.1"/>
    <property type="molecule type" value="Genomic_DNA"/>
</dbReference>
<keyword evidence="3 11" id="KW-0436">Ligase</keyword>
<dbReference type="SMART" id="SM00873">
    <property type="entry name" value="B3_4"/>
    <property type="match status" value="1"/>
</dbReference>
<dbReference type="PANTHER" id="PTHR10947:SF0">
    <property type="entry name" value="PHENYLALANINE--TRNA LIGASE BETA SUBUNIT"/>
    <property type="match status" value="1"/>
</dbReference>
<comment type="subunit">
    <text evidence="2 11">Tetramer of two alpha and two beta subunits.</text>
</comment>
<dbReference type="InterPro" id="IPR005146">
    <property type="entry name" value="B3/B4_tRNA-bd"/>
</dbReference>
<evidence type="ECO:0000256" key="3">
    <source>
        <dbReference type="ARBA" id="ARBA00022598"/>
    </source>
</evidence>
<dbReference type="Gene3D" id="3.30.930.10">
    <property type="entry name" value="Bira Bifunctional Protein, Domain 2"/>
    <property type="match status" value="1"/>
</dbReference>
<keyword evidence="6 11" id="KW-0067">ATP-binding</keyword>
<dbReference type="InterPro" id="IPR036690">
    <property type="entry name" value="Fdx_antiC-bd_sf"/>
</dbReference>
<evidence type="ECO:0000256" key="5">
    <source>
        <dbReference type="ARBA" id="ARBA00022741"/>
    </source>
</evidence>
<sequence>MIINENILKKYLSQPIPKNLKFLINNHITEVEKIEIIHPQLTLKNNQKYIIGKIIKIINQIITIDIGKNIIFIDKNKIINFDNLLINQKIIVLIEPKSQNIISNFDNNQNSDIYDKNIYNTKIISAKDLQLSHTHLIESEKTEILYLDEQAPVGKCALTYLNLKGSVITLALTPNRVDLLSHIGFAKDLNAVLDSSNPQLIHFQNLNNNPRELDKINPFIIHIKNDNCYEYSLRYITNLIVKPSPLWLRNLLITNQIEPINNIIDIINLIMIEYGIPLNVFDAEKLTNKQIEIRNAKPNEKICHLNNKTYFLKHQQDIVITNNNNVISLGNILNNPDYEITNKTKNIIITSSYWNIEIISKIAKYHQINNPKTLLLTKGIDQNLIQKALNQATYLIQKLTYGKVYKKISSQKIKQHNNPKIKITLKEINKKIGLKLSSNKIINILNKLNYKVDFISKPSQNYFMAQAPERRYDIMTPEDIIADLVRLKGFNNKTKQSAINHFTEHNTCAKNLIKLKKFLAHLGFYEIKTYKLINQKIFNLFNQNQNYLSVINPINEERKILRQALSGSMLEVLEFNHKNKNIDNAFFEISHVFYKNQEILHLSLGISGHLIKNYWLKQNIESSFFILKGVLEKIAHFLNINLSFSITKKYSNLHPGAQANIQMNNKNIGFIGEIHPKLTLINNLNQSFIAEINLDLILKQSFNNNIIVNKINKLPYITRDLSFWISKKFNFKQILKILTKDFRKILRKCELLDVYMPKSNTPNTNQEYYSLSFRLTFENINNDLNKITIEQIIHQIENNLKNKFKAKIR</sequence>
<evidence type="ECO:0000256" key="2">
    <source>
        <dbReference type="ARBA" id="ARBA00011209"/>
    </source>
</evidence>
<dbReference type="PROSITE" id="PS51483">
    <property type="entry name" value="B5"/>
    <property type="match status" value="1"/>
</dbReference>
<gene>
    <name evidence="11 14" type="primary">pheT</name>
    <name evidence="14" type="ORF">H7686_0002210</name>
</gene>
<dbReference type="SUPFAM" id="SSF46955">
    <property type="entry name" value="Putative DNA-binding domain"/>
    <property type="match status" value="1"/>
</dbReference>
<dbReference type="Pfam" id="PF17759">
    <property type="entry name" value="tRNA_synthFbeta"/>
    <property type="match status" value="1"/>
</dbReference>
<dbReference type="Pfam" id="PF03483">
    <property type="entry name" value="B3_4"/>
    <property type="match status" value="1"/>
</dbReference>
<keyword evidence="8 11" id="KW-0648">Protein biosynthesis</keyword>
<evidence type="ECO:0000256" key="10">
    <source>
        <dbReference type="ARBA" id="ARBA00049255"/>
    </source>
</evidence>
<organism evidence="14 15">
    <name type="scientific">Candidatus Phytoplasma asiaticum</name>
    <dbReference type="NCBI Taxonomy" id="2763338"/>
    <lineage>
        <taxon>Bacteria</taxon>
        <taxon>Bacillati</taxon>
        <taxon>Mycoplasmatota</taxon>
        <taxon>Mollicutes</taxon>
        <taxon>Acholeplasmatales</taxon>
        <taxon>Acholeplasmataceae</taxon>
        <taxon>Candidatus Phytoplasma</taxon>
        <taxon>16SrII (Peanut WB group)</taxon>
    </lineage>
</organism>
<dbReference type="GO" id="GO:0005524">
    <property type="term" value="F:ATP binding"/>
    <property type="evidence" value="ECO:0007669"/>
    <property type="project" value="UniProtKB-UniRule"/>
</dbReference>
<dbReference type="GO" id="GO:0004826">
    <property type="term" value="F:phenylalanine-tRNA ligase activity"/>
    <property type="evidence" value="ECO:0007669"/>
    <property type="project" value="UniProtKB-UniRule"/>
</dbReference>
<dbReference type="InterPro" id="IPR009061">
    <property type="entry name" value="DNA-bd_dom_put_sf"/>
</dbReference>
<dbReference type="Pfam" id="PF03147">
    <property type="entry name" value="FDX-ACB"/>
    <property type="match status" value="1"/>
</dbReference>
<dbReference type="AlphaFoldDB" id="A0AAX3B946"/>
<comment type="similarity">
    <text evidence="1 11">Belongs to the phenylalanyl-tRNA synthetase beta subunit family. Type 1 subfamily.</text>
</comment>
<dbReference type="GO" id="GO:0006432">
    <property type="term" value="P:phenylalanyl-tRNA aminoacylation"/>
    <property type="evidence" value="ECO:0007669"/>
    <property type="project" value="UniProtKB-UniRule"/>
</dbReference>
<name>A0AAX3B946_9MOLU</name>
<keyword evidence="9 11" id="KW-0030">Aminoacyl-tRNA synthetase</keyword>
<dbReference type="InterPro" id="IPR020825">
    <property type="entry name" value="Phe-tRNA_synthase-like_B3/B4"/>
</dbReference>